<proteinExistence type="predicted"/>
<feature type="transmembrane region" description="Helical" evidence="1">
    <location>
        <begin position="6"/>
        <end position="25"/>
    </location>
</feature>
<keyword evidence="1" id="KW-1133">Transmembrane helix</keyword>
<evidence type="ECO:0000256" key="1">
    <source>
        <dbReference type="SAM" id="Phobius"/>
    </source>
</evidence>
<dbReference type="EMBL" id="HBUF01136736">
    <property type="protein sequence ID" value="CAG6645401.1"/>
    <property type="molecule type" value="Transcribed_RNA"/>
</dbReference>
<organism evidence="2">
    <name type="scientific">Cacopsylla melanoneura</name>
    <dbReference type="NCBI Taxonomy" id="428564"/>
    <lineage>
        <taxon>Eukaryota</taxon>
        <taxon>Metazoa</taxon>
        <taxon>Ecdysozoa</taxon>
        <taxon>Arthropoda</taxon>
        <taxon>Hexapoda</taxon>
        <taxon>Insecta</taxon>
        <taxon>Pterygota</taxon>
        <taxon>Neoptera</taxon>
        <taxon>Paraneoptera</taxon>
        <taxon>Hemiptera</taxon>
        <taxon>Sternorrhyncha</taxon>
        <taxon>Psylloidea</taxon>
        <taxon>Psyllidae</taxon>
        <taxon>Psyllinae</taxon>
        <taxon>Cacopsylla</taxon>
    </lineage>
</organism>
<evidence type="ECO:0000313" key="2">
    <source>
        <dbReference type="EMBL" id="CAG6645401.1"/>
    </source>
</evidence>
<name>A0A8D8R9V9_9HEMI</name>
<keyword evidence="1" id="KW-0472">Membrane</keyword>
<accession>A0A8D8R9V9</accession>
<keyword evidence="1" id="KW-0812">Transmembrane</keyword>
<dbReference type="EMBL" id="HBUF01136735">
    <property type="protein sequence ID" value="CAG6645400.1"/>
    <property type="molecule type" value="Transcribed_RNA"/>
</dbReference>
<dbReference type="AlphaFoldDB" id="A0A8D8R9V9"/>
<feature type="transmembrane region" description="Helical" evidence="1">
    <location>
        <begin position="37"/>
        <end position="58"/>
    </location>
</feature>
<protein>
    <submittedName>
        <fullName evidence="2">Uncharacterized protein</fullName>
    </submittedName>
</protein>
<sequence length="123" mass="14557">MKHPTNYIVSVMSTLPWFQKFSYIWPLRITGKCNKKIWSTIFLYICHGILSTLMHISWTTCKRRGQNNNLTNILRVRVSFNGIFQVDIVFSSQFLLIVSDECETLRFYFGVHIYDILIEKLSK</sequence>
<reference evidence="2" key="1">
    <citation type="submission" date="2021-05" db="EMBL/GenBank/DDBJ databases">
        <authorList>
            <person name="Alioto T."/>
            <person name="Alioto T."/>
            <person name="Gomez Garrido J."/>
        </authorList>
    </citation>
    <scope>NUCLEOTIDE SEQUENCE</scope>
</reference>